<keyword evidence="2" id="KW-1185">Reference proteome</keyword>
<dbReference type="AlphaFoldDB" id="C8PLA0"/>
<accession>C8PLA0</accession>
<evidence type="ECO:0000313" key="2">
    <source>
        <dbReference type="Proteomes" id="UP000005709"/>
    </source>
</evidence>
<protein>
    <submittedName>
        <fullName evidence="1">Uncharacterized protein</fullName>
    </submittedName>
</protein>
<gene>
    <name evidence="1" type="ORF">CAMGR0001_2891</name>
</gene>
<sequence>MKISIKSNFSIKINMNDLCFANKVYNLAKAKITVDKNEKVIKFDK</sequence>
<dbReference type="Proteomes" id="UP000005709">
    <property type="component" value="Unassembled WGS sequence"/>
</dbReference>
<evidence type="ECO:0000313" key="1">
    <source>
        <dbReference type="EMBL" id="EEV16515.1"/>
    </source>
</evidence>
<reference evidence="1 2" key="1">
    <citation type="submission" date="2009-07" db="EMBL/GenBank/DDBJ databases">
        <authorList>
            <person name="Madupu R."/>
            <person name="Sebastian Y."/>
            <person name="Durkin A.S."/>
            <person name="Torralba M."/>
            <person name="Methe B."/>
            <person name="Sutton G.G."/>
            <person name="Strausberg R.L."/>
            <person name="Nelson K.E."/>
        </authorList>
    </citation>
    <scope>NUCLEOTIDE SEQUENCE [LARGE SCALE GENOMIC DNA]</scope>
    <source>
        <strain evidence="1 2">RM3268</strain>
    </source>
</reference>
<organism evidence="1 2">
    <name type="scientific">Campylobacter gracilis RM3268</name>
    <dbReference type="NCBI Taxonomy" id="553220"/>
    <lineage>
        <taxon>Bacteria</taxon>
        <taxon>Pseudomonadati</taxon>
        <taxon>Campylobacterota</taxon>
        <taxon>Epsilonproteobacteria</taxon>
        <taxon>Campylobacterales</taxon>
        <taxon>Campylobacteraceae</taxon>
        <taxon>Campylobacter</taxon>
    </lineage>
</organism>
<name>C8PLA0_9BACT</name>
<proteinExistence type="predicted"/>
<comment type="caution">
    <text evidence="1">The sequence shown here is derived from an EMBL/GenBank/DDBJ whole genome shotgun (WGS) entry which is preliminary data.</text>
</comment>
<dbReference type="EMBL" id="ACYG01000031">
    <property type="protein sequence ID" value="EEV16515.1"/>
    <property type="molecule type" value="Genomic_DNA"/>
</dbReference>